<dbReference type="AlphaFoldDB" id="A0A2X4WWA5"/>
<feature type="coiled-coil region" evidence="1">
    <location>
        <begin position="60"/>
        <end position="101"/>
    </location>
</feature>
<sequence>MAHQPDSWTLVVPIDHTPEELKWFDSLKEKYDLECPIYWLGKDWLNKQMAEHPAIIRYFIDGANDEVVRLLRELNQEQATFENLSSGLERLRNLANRLNEIDPYYKINISIIDGEVSLTHVPRWNGADQERPITFSMNFNFPDSEIGKLEAKNFRDRIDRGEAVTVDGAYAKIISASGAAGISDLTGKSVNVRIGSTRAPIAERIDGRIVISDPHGLRKATLPIQFRERQIGRRVATIYGHDRTDSVHVAAEVEPETAAVTVKARIKVEFQPKSDLYPHELLTVLKFGYHLRAPNRIDLELGNARPVGYSVQLECPSPVPSVLIELVERLARIQSTSNTPFPSPVAFSDDQRREIDIATRLLDGERIPVSGPARFTSTLEFSKDDGDGVNISQRMTEKPMRITLSEYRPVPVCGEQVYLGFGVYECRKTKIENIEEAIDFMNGRSLADAIQIALVPIDDDPIYFRLLQDDDPEELRTNGQMILDV</sequence>
<accession>A0A2X4WWA5</accession>
<dbReference type="KEGG" id="rcr:NCTC10994_00088"/>
<reference evidence="2 3" key="1">
    <citation type="submission" date="2018-06" db="EMBL/GenBank/DDBJ databases">
        <authorList>
            <consortium name="Pathogen Informatics"/>
            <person name="Doyle S."/>
        </authorList>
    </citation>
    <scope>NUCLEOTIDE SEQUENCE [LARGE SCALE GENOMIC DNA]</scope>
    <source>
        <strain evidence="2 3">NCTC10994</strain>
    </source>
</reference>
<dbReference type="EMBL" id="LS483468">
    <property type="protein sequence ID" value="SQI28344.1"/>
    <property type="molecule type" value="Genomic_DNA"/>
</dbReference>
<protein>
    <submittedName>
        <fullName evidence="2">Uncharacterized protein</fullName>
    </submittedName>
</protein>
<name>A0A2X4WWA5_9NOCA</name>
<gene>
    <name evidence="2" type="ORF">NCTC10994_00088</name>
</gene>
<keyword evidence="3" id="KW-1185">Reference proteome</keyword>
<evidence type="ECO:0000256" key="1">
    <source>
        <dbReference type="SAM" id="Coils"/>
    </source>
</evidence>
<evidence type="ECO:0000313" key="2">
    <source>
        <dbReference type="EMBL" id="SQI28344.1"/>
    </source>
</evidence>
<evidence type="ECO:0000313" key="3">
    <source>
        <dbReference type="Proteomes" id="UP000249091"/>
    </source>
</evidence>
<organism evidence="2 3">
    <name type="scientific">Rhodococcus coprophilus</name>
    <dbReference type="NCBI Taxonomy" id="38310"/>
    <lineage>
        <taxon>Bacteria</taxon>
        <taxon>Bacillati</taxon>
        <taxon>Actinomycetota</taxon>
        <taxon>Actinomycetes</taxon>
        <taxon>Mycobacteriales</taxon>
        <taxon>Nocardiaceae</taxon>
        <taxon>Rhodococcus</taxon>
    </lineage>
</organism>
<dbReference type="Proteomes" id="UP000249091">
    <property type="component" value="Chromosome 1"/>
</dbReference>
<proteinExistence type="predicted"/>
<keyword evidence="1" id="KW-0175">Coiled coil</keyword>